<evidence type="ECO:0000313" key="2">
    <source>
        <dbReference type="Proteomes" id="UP000806378"/>
    </source>
</evidence>
<keyword evidence="2" id="KW-1185">Reference proteome</keyword>
<dbReference type="AlphaFoldDB" id="A0A8T0CGU5"/>
<organism evidence="1 2">
    <name type="scientific">Corymbia citriodora subsp. variegata</name>
    <dbReference type="NCBI Taxonomy" id="360336"/>
    <lineage>
        <taxon>Eukaryota</taxon>
        <taxon>Viridiplantae</taxon>
        <taxon>Streptophyta</taxon>
        <taxon>Embryophyta</taxon>
        <taxon>Tracheophyta</taxon>
        <taxon>Spermatophyta</taxon>
        <taxon>Magnoliopsida</taxon>
        <taxon>eudicotyledons</taxon>
        <taxon>Gunneridae</taxon>
        <taxon>Pentapetalae</taxon>
        <taxon>rosids</taxon>
        <taxon>malvids</taxon>
        <taxon>Myrtales</taxon>
        <taxon>Myrtaceae</taxon>
        <taxon>Myrtoideae</taxon>
        <taxon>Eucalypteae</taxon>
        <taxon>Corymbia</taxon>
    </lineage>
</organism>
<comment type="caution">
    <text evidence="1">The sequence shown here is derived from an EMBL/GenBank/DDBJ whole genome shotgun (WGS) entry which is preliminary data.</text>
</comment>
<dbReference type="Gramene" id="rna-gnl|WGS:JABURB|Cocit.L3799.1">
    <property type="protein sequence ID" value="cds-KAF7846757.1"/>
    <property type="gene ID" value="gene-BT93_L3799"/>
</dbReference>
<sequence length="46" mass="5544">MPEYKEIWCLQDSLILIDLDVALILQDASFQLLTDMQDSFWTYWMT</sequence>
<proteinExistence type="predicted"/>
<dbReference type="Proteomes" id="UP000806378">
    <property type="component" value="Unassembled WGS sequence"/>
</dbReference>
<protein>
    <submittedName>
        <fullName evidence="1">Uncharacterized protein</fullName>
    </submittedName>
</protein>
<accession>A0A8T0CGU5</accession>
<dbReference type="EMBL" id="MU091941">
    <property type="protein sequence ID" value="KAF7846757.1"/>
    <property type="molecule type" value="Genomic_DNA"/>
</dbReference>
<reference evidence="1" key="1">
    <citation type="submission" date="2020-05" db="EMBL/GenBank/DDBJ databases">
        <title>WGS assembly of Corymbia citriodora subspecies variegata.</title>
        <authorList>
            <person name="Barry K."/>
            <person name="Hundley H."/>
            <person name="Shu S."/>
            <person name="Jenkins J."/>
            <person name="Grimwood J."/>
            <person name="Baten A."/>
        </authorList>
    </citation>
    <scope>NUCLEOTIDE SEQUENCE</scope>
    <source>
        <strain evidence="1">CV2-018</strain>
    </source>
</reference>
<evidence type="ECO:0000313" key="1">
    <source>
        <dbReference type="EMBL" id="KAF7846757.1"/>
    </source>
</evidence>
<name>A0A8T0CGU5_CORYI</name>
<gene>
    <name evidence="1" type="ORF">BT93_L3799</name>
</gene>